<dbReference type="PANTHER" id="PTHR11188">
    <property type="entry name" value="ARRESTIN DOMAIN CONTAINING PROTEIN"/>
    <property type="match status" value="1"/>
</dbReference>
<evidence type="ECO:0000259" key="3">
    <source>
        <dbReference type="SMART" id="SM01017"/>
    </source>
</evidence>
<proteinExistence type="inferred from homology"/>
<sequence>MVLAKFYVTLDKDNCVFFPGQEITGSVHVWNDKPKNVNGIYVDCRGSAQVSFTRTEQQMNTIYRNGRSHNEVKNITTHYQSNESYFRHRITINAGGSDRTLGKGKHQFPFSLILPHQIPSSFEGVHGNVRYTIRAVYERRRKWNHECKIPITVNSVMDLNQIPESSVPVQASGYKTLGILCCKSNPITAKFWMDRCGYVPGESIIFNAEVENLSRKAMRGTKVQIIEKTSYHATRATEFHERVINESIRGKFKDFQAWENYAIIVPPIVSSNLQFCNIIDVSYSIMFAVDPGAFSFNLKIFHNLLIGNVPLRSSFANFQQRIAHPNSQTRTENSTSITNPGREIASPISNDYPDLPPPSYEECMFGGNLRETDDSEHVVYGVGDSYKPRYLTYG</sequence>
<dbReference type="InterPro" id="IPR014752">
    <property type="entry name" value="Arrestin-like_C"/>
</dbReference>
<evidence type="ECO:0000256" key="1">
    <source>
        <dbReference type="ARBA" id="ARBA00005298"/>
    </source>
</evidence>
<dbReference type="OrthoDB" id="2333384at2759"/>
<dbReference type="SUPFAM" id="SSF81296">
    <property type="entry name" value="E set domains"/>
    <property type="match status" value="2"/>
</dbReference>
<dbReference type="HOGENOM" id="CLU_039221_0_1_1"/>
<dbReference type="SMART" id="SM01017">
    <property type="entry name" value="Arrestin_C"/>
    <property type="match status" value="1"/>
</dbReference>
<dbReference type="Pfam" id="PF02752">
    <property type="entry name" value="Arrestin_C"/>
    <property type="match status" value="1"/>
</dbReference>
<accession>E9G1E3</accession>
<dbReference type="GO" id="GO:0015031">
    <property type="term" value="P:protein transport"/>
    <property type="evidence" value="ECO:0000318"/>
    <property type="project" value="GO_Central"/>
</dbReference>
<dbReference type="STRING" id="6669.E9G1E3"/>
<evidence type="ECO:0000313" key="4">
    <source>
        <dbReference type="EMBL" id="EFX86481.1"/>
    </source>
</evidence>
<protein>
    <recommendedName>
        <fullName evidence="3">Arrestin C-terminal-like domain-containing protein</fullName>
    </recommendedName>
</protein>
<feature type="compositionally biased region" description="Polar residues" evidence="2">
    <location>
        <begin position="325"/>
        <end position="339"/>
    </location>
</feature>
<dbReference type="FunCoup" id="E9G1E3">
    <property type="interactions" value="544"/>
</dbReference>
<dbReference type="AlphaFoldDB" id="E9G1E3"/>
<dbReference type="Gene3D" id="2.60.40.640">
    <property type="match status" value="2"/>
</dbReference>
<dbReference type="Pfam" id="PF00339">
    <property type="entry name" value="Arrestin_N"/>
    <property type="match status" value="1"/>
</dbReference>
<dbReference type="GO" id="GO:0005737">
    <property type="term" value="C:cytoplasm"/>
    <property type="evidence" value="ECO:0000318"/>
    <property type="project" value="GO_Central"/>
</dbReference>
<comment type="similarity">
    <text evidence="1">Belongs to the arrestin family.</text>
</comment>
<feature type="region of interest" description="Disordered" evidence="2">
    <location>
        <begin position="325"/>
        <end position="351"/>
    </location>
</feature>
<dbReference type="eggNOG" id="KOG3780">
    <property type="taxonomic scope" value="Eukaryota"/>
</dbReference>
<dbReference type="InParanoid" id="E9G1E3"/>
<dbReference type="InterPro" id="IPR050357">
    <property type="entry name" value="Arrestin_domain-protein"/>
</dbReference>
<dbReference type="PANTHER" id="PTHR11188:SF176">
    <property type="entry name" value="ARRESTIN DOMAIN-CONTAINING PROTEIN 1"/>
    <property type="match status" value="1"/>
</dbReference>
<dbReference type="InterPro" id="IPR011021">
    <property type="entry name" value="Arrestin-like_N"/>
</dbReference>
<organism evidence="4 5">
    <name type="scientific">Daphnia pulex</name>
    <name type="common">Water flea</name>
    <dbReference type="NCBI Taxonomy" id="6669"/>
    <lineage>
        <taxon>Eukaryota</taxon>
        <taxon>Metazoa</taxon>
        <taxon>Ecdysozoa</taxon>
        <taxon>Arthropoda</taxon>
        <taxon>Crustacea</taxon>
        <taxon>Branchiopoda</taxon>
        <taxon>Diplostraca</taxon>
        <taxon>Cladocera</taxon>
        <taxon>Anomopoda</taxon>
        <taxon>Daphniidae</taxon>
        <taxon>Daphnia</taxon>
    </lineage>
</organism>
<keyword evidence="5" id="KW-1185">Reference proteome</keyword>
<evidence type="ECO:0000313" key="5">
    <source>
        <dbReference type="Proteomes" id="UP000000305"/>
    </source>
</evidence>
<feature type="domain" description="Arrestin C-terminal-like" evidence="3">
    <location>
        <begin position="183"/>
        <end position="311"/>
    </location>
</feature>
<dbReference type="OMA" id="FCCLCCG"/>
<name>E9G1E3_DAPPU</name>
<gene>
    <name evidence="4" type="ORF">DAPPUDRAFT_312729</name>
</gene>
<dbReference type="InterPro" id="IPR011022">
    <property type="entry name" value="Arrestin_C-like"/>
</dbReference>
<evidence type="ECO:0000256" key="2">
    <source>
        <dbReference type="SAM" id="MobiDB-lite"/>
    </source>
</evidence>
<dbReference type="KEGG" id="dpx:DAPPUDRAFT_312729"/>
<dbReference type="InterPro" id="IPR014756">
    <property type="entry name" value="Ig_E-set"/>
</dbReference>
<reference evidence="4 5" key="1">
    <citation type="journal article" date="2011" name="Science">
        <title>The ecoresponsive genome of Daphnia pulex.</title>
        <authorList>
            <person name="Colbourne J.K."/>
            <person name="Pfrender M.E."/>
            <person name="Gilbert D."/>
            <person name="Thomas W.K."/>
            <person name="Tucker A."/>
            <person name="Oakley T.H."/>
            <person name="Tokishita S."/>
            <person name="Aerts A."/>
            <person name="Arnold G.J."/>
            <person name="Basu M.K."/>
            <person name="Bauer D.J."/>
            <person name="Caceres C.E."/>
            <person name="Carmel L."/>
            <person name="Casola C."/>
            <person name="Choi J.H."/>
            <person name="Detter J.C."/>
            <person name="Dong Q."/>
            <person name="Dusheyko S."/>
            <person name="Eads B.D."/>
            <person name="Frohlich T."/>
            <person name="Geiler-Samerotte K.A."/>
            <person name="Gerlach D."/>
            <person name="Hatcher P."/>
            <person name="Jogdeo S."/>
            <person name="Krijgsveld J."/>
            <person name="Kriventseva E.V."/>
            <person name="Kultz D."/>
            <person name="Laforsch C."/>
            <person name="Lindquist E."/>
            <person name="Lopez J."/>
            <person name="Manak J.R."/>
            <person name="Muller J."/>
            <person name="Pangilinan J."/>
            <person name="Patwardhan R.P."/>
            <person name="Pitluck S."/>
            <person name="Pritham E.J."/>
            <person name="Rechtsteiner A."/>
            <person name="Rho M."/>
            <person name="Rogozin I.B."/>
            <person name="Sakarya O."/>
            <person name="Salamov A."/>
            <person name="Schaack S."/>
            <person name="Shapiro H."/>
            <person name="Shiga Y."/>
            <person name="Skalitzky C."/>
            <person name="Smith Z."/>
            <person name="Souvorov A."/>
            <person name="Sung W."/>
            <person name="Tang Z."/>
            <person name="Tsuchiya D."/>
            <person name="Tu H."/>
            <person name="Vos H."/>
            <person name="Wang M."/>
            <person name="Wolf Y.I."/>
            <person name="Yamagata H."/>
            <person name="Yamada T."/>
            <person name="Ye Y."/>
            <person name="Shaw J.R."/>
            <person name="Andrews J."/>
            <person name="Crease T.J."/>
            <person name="Tang H."/>
            <person name="Lucas S.M."/>
            <person name="Robertson H.M."/>
            <person name="Bork P."/>
            <person name="Koonin E.V."/>
            <person name="Zdobnov E.M."/>
            <person name="Grigoriev I.V."/>
            <person name="Lynch M."/>
            <person name="Boore J.L."/>
        </authorList>
    </citation>
    <scope>NUCLEOTIDE SEQUENCE [LARGE SCALE GENOMIC DNA]</scope>
</reference>
<dbReference type="EMBL" id="GL732529">
    <property type="protein sequence ID" value="EFX86481.1"/>
    <property type="molecule type" value="Genomic_DNA"/>
</dbReference>
<dbReference type="Proteomes" id="UP000000305">
    <property type="component" value="Unassembled WGS sequence"/>
</dbReference>